<dbReference type="Gene3D" id="2.160.10.10">
    <property type="entry name" value="Hexapeptide repeat proteins"/>
    <property type="match status" value="1"/>
</dbReference>
<keyword evidence="2 4" id="KW-0808">Transferase</keyword>
<feature type="transmembrane region" description="Helical" evidence="3">
    <location>
        <begin position="25"/>
        <end position="49"/>
    </location>
</feature>
<keyword evidence="5" id="KW-1185">Reference proteome</keyword>
<dbReference type="Proteomes" id="UP000321479">
    <property type="component" value="Chromosome"/>
</dbReference>
<dbReference type="AlphaFoldDB" id="A0A5B8UTZ1"/>
<evidence type="ECO:0000256" key="1">
    <source>
        <dbReference type="ARBA" id="ARBA00007274"/>
    </source>
</evidence>
<reference evidence="4 5" key="1">
    <citation type="journal article" date="2017" name="Curr. Microbiol.">
        <title>Mucilaginibacter ginsenosidivorans sp. nov., Isolated from Soil of Ginseng Field.</title>
        <authorList>
            <person name="Kim M.M."/>
            <person name="Siddiqi M.Z."/>
            <person name="Im W.T."/>
        </authorList>
    </citation>
    <scope>NUCLEOTIDE SEQUENCE [LARGE SCALE GENOMIC DNA]</scope>
    <source>
        <strain evidence="4 5">Gsoil 3017</strain>
    </source>
</reference>
<dbReference type="KEGG" id="mgin:FRZ54_08250"/>
<organism evidence="4 5">
    <name type="scientific">Mucilaginibacter ginsenosidivorans</name>
    <dbReference type="NCBI Taxonomy" id="398053"/>
    <lineage>
        <taxon>Bacteria</taxon>
        <taxon>Pseudomonadati</taxon>
        <taxon>Bacteroidota</taxon>
        <taxon>Sphingobacteriia</taxon>
        <taxon>Sphingobacteriales</taxon>
        <taxon>Sphingobacteriaceae</taxon>
        <taxon>Mucilaginibacter</taxon>
    </lineage>
</organism>
<dbReference type="NCBIfam" id="NF007797">
    <property type="entry name" value="PRK10502.1"/>
    <property type="match status" value="1"/>
</dbReference>
<dbReference type="RefSeq" id="WP_147031157.1">
    <property type="nucleotide sequence ID" value="NZ_CP042436.1"/>
</dbReference>
<dbReference type="EMBL" id="CP042436">
    <property type="protein sequence ID" value="QEC62580.1"/>
    <property type="molecule type" value="Genomic_DNA"/>
</dbReference>
<dbReference type="PANTHER" id="PTHR23416">
    <property type="entry name" value="SIALIC ACID SYNTHASE-RELATED"/>
    <property type="match status" value="1"/>
</dbReference>
<dbReference type="GO" id="GO:0005829">
    <property type="term" value="C:cytosol"/>
    <property type="evidence" value="ECO:0007669"/>
    <property type="project" value="TreeGrafter"/>
</dbReference>
<protein>
    <submittedName>
        <fullName evidence="4">Colanic acid biosynthesis acetyltransferase WcaF</fullName>
    </submittedName>
</protein>
<evidence type="ECO:0000256" key="3">
    <source>
        <dbReference type="SAM" id="Phobius"/>
    </source>
</evidence>
<dbReference type="OrthoDB" id="9814490at2"/>
<sequence>MQKTDLSAYNNHPYNPGGNAVKRVLWYYTNILFFKSALFPFYGFKVALLRAFGAKIGRKVEIKPCVNIKYPWNLTIGDEVWIGENVWLDSLVMIIIGSNVCISQGATLLTGSHNYKKSSFDLLTRGITLEDGTWIGAGAIVNLDVTAHSHAVLTSGSVATGDLEAYGVYQGNPAVKIRERIII</sequence>
<dbReference type="PANTHER" id="PTHR23416:SF23">
    <property type="entry name" value="ACETYLTRANSFERASE C18B11.09C-RELATED"/>
    <property type="match status" value="1"/>
</dbReference>
<evidence type="ECO:0000313" key="4">
    <source>
        <dbReference type="EMBL" id="QEC62580.1"/>
    </source>
</evidence>
<dbReference type="CDD" id="cd05825">
    <property type="entry name" value="LbH_wcaF_like"/>
    <property type="match status" value="1"/>
</dbReference>
<keyword evidence="3" id="KW-0812">Transmembrane</keyword>
<keyword evidence="3" id="KW-1133">Transmembrane helix</keyword>
<name>A0A5B8UTZ1_9SPHI</name>
<dbReference type="InterPro" id="IPR051159">
    <property type="entry name" value="Hexapeptide_acetyltransf"/>
</dbReference>
<keyword evidence="3" id="KW-0472">Membrane</keyword>
<evidence type="ECO:0000256" key="2">
    <source>
        <dbReference type="ARBA" id="ARBA00022679"/>
    </source>
</evidence>
<dbReference type="GO" id="GO:0008374">
    <property type="term" value="F:O-acyltransferase activity"/>
    <property type="evidence" value="ECO:0007669"/>
    <property type="project" value="TreeGrafter"/>
</dbReference>
<accession>A0A5B8UTZ1</accession>
<dbReference type="SUPFAM" id="SSF51161">
    <property type="entry name" value="Trimeric LpxA-like enzymes"/>
    <property type="match status" value="1"/>
</dbReference>
<gene>
    <name evidence="4" type="primary">wcaF</name>
    <name evidence="4" type="ORF">FRZ54_08250</name>
</gene>
<proteinExistence type="inferred from homology"/>
<comment type="similarity">
    <text evidence="1">Belongs to the transferase hexapeptide repeat family.</text>
</comment>
<evidence type="ECO:0000313" key="5">
    <source>
        <dbReference type="Proteomes" id="UP000321479"/>
    </source>
</evidence>
<dbReference type="InterPro" id="IPR011004">
    <property type="entry name" value="Trimer_LpxA-like_sf"/>
</dbReference>